<organism evidence="7 9">
    <name type="scientific">Roseomonas mucosa</name>
    <dbReference type="NCBI Taxonomy" id="207340"/>
    <lineage>
        <taxon>Bacteria</taxon>
        <taxon>Pseudomonadati</taxon>
        <taxon>Pseudomonadota</taxon>
        <taxon>Alphaproteobacteria</taxon>
        <taxon>Acetobacterales</taxon>
        <taxon>Roseomonadaceae</taxon>
        <taxon>Roseomonas</taxon>
    </lineage>
</organism>
<keyword evidence="4 6" id="KW-1133">Transmembrane helix</keyword>
<dbReference type="OrthoDB" id="45037at2"/>
<evidence type="ECO:0000313" key="7">
    <source>
        <dbReference type="EMBL" id="ONH84106.1"/>
    </source>
</evidence>
<evidence type="ECO:0000313" key="8">
    <source>
        <dbReference type="EMBL" id="SUE38444.1"/>
    </source>
</evidence>
<evidence type="ECO:0000256" key="4">
    <source>
        <dbReference type="ARBA" id="ARBA00022989"/>
    </source>
</evidence>
<protein>
    <submittedName>
        <fullName evidence="8">ABC-type uncharacterized transport system, permease component</fullName>
    </submittedName>
    <submittedName>
        <fullName evidence="7">Sugar ABC transporter permease</fullName>
    </submittedName>
</protein>
<keyword evidence="9" id="KW-1185">Reference proteome</keyword>
<dbReference type="InterPro" id="IPR001851">
    <property type="entry name" value="ABC_transp_permease"/>
</dbReference>
<keyword evidence="2" id="KW-1003">Cell membrane</keyword>
<dbReference type="EMBL" id="UGVN01000001">
    <property type="protein sequence ID" value="SUE38444.1"/>
    <property type="molecule type" value="Genomic_DNA"/>
</dbReference>
<dbReference type="AlphaFoldDB" id="A0A1S8D6V6"/>
<dbReference type="CDD" id="cd06580">
    <property type="entry name" value="TM_PBP1_transp_TpRbsC_like"/>
    <property type="match status" value="1"/>
</dbReference>
<feature type="transmembrane region" description="Helical" evidence="6">
    <location>
        <begin position="326"/>
        <end position="348"/>
    </location>
</feature>
<dbReference type="RefSeq" id="WP_019460238.1">
    <property type="nucleotide sequence ID" value="NZ_AP031462.1"/>
</dbReference>
<dbReference type="GO" id="GO:0022857">
    <property type="term" value="F:transmembrane transporter activity"/>
    <property type="evidence" value="ECO:0007669"/>
    <property type="project" value="InterPro"/>
</dbReference>
<reference evidence="7 9" key="1">
    <citation type="submission" date="2016-12" db="EMBL/GenBank/DDBJ databases">
        <title>Draft genome sequence of Roseomonas mucosa strain AU37, isolated from a peripheral intravenous catheter.</title>
        <authorList>
            <person name="Choudhury M.A."/>
            <person name="Sidjabat H.E."/>
            <person name="Wailan A.M."/>
            <person name="Zhang L."/>
            <person name="Marsh N.M."/>
            <person name="Rickard C.M."/>
            <person name="Davies M."/>
            <person name="Mcmillan D.J."/>
        </authorList>
    </citation>
    <scope>NUCLEOTIDE SEQUENCE [LARGE SCALE GENOMIC DNA]</scope>
    <source>
        <strain evidence="7 9">SAVE376</strain>
    </source>
</reference>
<sequence length="367" mass="38048">MSGGTAAELPRWADLVLLPLVNLFLALLVTAGVILAVGQPPLEALRALVLGSLGSFDALGYTLYYTTDMVFAGLAVALAFQCGLFNIGGEGQAYIAGLGVSLAALNLEFLPTPLLVPVAILAGTAFGGAWGAVPGWLQAYRGSHIVITTIMFNFLAASLMVYLIVDVLIAPGSMAPETREFTQAAWLPKLGFLGFSPDVPVNLALPLAALCALAVWLLVWRTPWGYGVRVSGVSPAVAAYAGIDARRQIVLVMALSGALASGVAVNELLGAQHKLLIGFTGGYGFTGIAVALMGRNHPFGVVLAALLFGALTQGGAELAFEMPEVPAQMVIMIQGLVILFTGALGNLFRPALARLLAPRAALPAERA</sequence>
<gene>
    <name evidence="7" type="ORF">APZ41_005985</name>
    <name evidence="8" type="ORF">NCTC13291_00656</name>
</gene>
<feature type="transmembrane region" description="Helical" evidence="6">
    <location>
        <begin position="199"/>
        <end position="219"/>
    </location>
</feature>
<proteinExistence type="predicted"/>
<dbReference type="PANTHER" id="PTHR47089">
    <property type="entry name" value="ABC TRANSPORTER, PERMEASE PROTEIN"/>
    <property type="match status" value="1"/>
</dbReference>
<feature type="transmembrane region" description="Helical" evidence="6">
    <location>
        <begin position="249"/>
        <end position="269"/>
    </location>
</feature>
<evidence type="ECO:0000313" key="10">
    <source>
        <dbReference type="Proteomes" id="UP000254919"/>
    </source>
</evidence>
<dbReference type="GO" id="GO:0005886">
    <property type="term" value="C:plasma membrane"/>
    <property type="evidence" value="ECO:0007669"/>
    <property type="project" value="UniProtKB-SubCell"/>
</dbReference>
<dbReference type="Proteomes" id="UP000254919">
    <property type="component" value="Unassembled WGS sequence"/>
</dbReference>
<reference evidence="8 10" key="2">
    <citation type="submission" date="2018-06" db="EMBL/GenBank/DDBJ databases">
        <authorList>
            <consortium name="Pathogen Informatics"/>
            <person name="Doyle S."/>
        </authorList>
    </citation>
    <scope>NUCLEOTIDE SEQUENCE [LARGE SCALE GENOMIC DNA]</scope>
    <source>
        <strain evidence="8 10">NCTC13291</strain>
    </source>
</reference>
<comment type="subcellular location">
    <subcellularLocation>
        <location evidence="1">Cell membrane</location>
        <topology evidence="1">Multi-pass membrane protein</topology>
    </subcellularLocation>
</comment>
<keyword evidence="5 6" id="KW-0472">Membrane</keyword>
<evidence type="ECO:0000256" key="5">
    <source>
        <dbReference type="ARBA" id="ARBA00023136"/>
    </source>
</evidence>
<name>A0A1S8D6V6_9PROT</name>
<feature type="transmembrane region" description="Helical" evidence="6">
    <location>
        <begin position="58"/>
        <end position="80"/>
    </location>
</feature>
<dbReference type="GeneID" id="99635678"/>
<accession>A0A1S8D6V6</accession>
<evidence type="ECO:0000256" key="3">
    <source>
        <dbReference type="ARBA" id="ARBA00022692"/>
    </source>
</evidence>
<evidence type="ECO:0000313" key="9">
    <source>
        <dbReference type="Proteomes" id="UP000054844"/>
    </source>
</evidence>
<evidence type="ECO:0000256" key="6">
    <source>
        <dbReference type="SAM" id="Phobius"/>
    </source>
</evidence>
<feature type="transmembrane region" description="Helical" evidence="6">
    <location>
        <begin position="115"/>
        <end position="133"/>
    </location>
</feature>
<dbReference type="STRING" id="207340.APZ41_005985"/>
<dbReference type="EMBL" id="LLWF02000012">
    <property type="protein sequence ID" value="ONH84106.1"/>
    <property type="molecule type" value="Genomic_DNA"/>
</dbReference>
<feature type="transmembrane region" description="Helical" evidence="6">
    <location>
        <begin position="145"/>
        <end position="165"/>
    </location>
</feature>
<dbReference type="PANTHER" id="PTHR47089:SF1">
    <property type="entry name" value="GUANOSINE ABC TRANSPORTER PERMEASE PROTEIN NUPP"/>
    <property type="match status" value="1"/>
</dbReference>
<keyword evidence="3 6" id="KW-0812">Transmembrane</keyword>
<dbReference type="Proteomes" id="UP000054844">
    <property type="component" value="Unassembled WGS sequence"/>
</dbReference>
<dbReference type="Pfam" id="PF02653">
    <property type="entry name" value="BPD_transp_2"/>
    <property type="match status" value="1"/>
</dbReference>
<evidence type="ECO:0000256" key="1">
    <source>
        <dbReference type="ARBA" id="ARBA00004651"/>
    </source>
</evidence>
<feature type="transmembrane region" description="Helical" evidence="6">
    <location>
        <begin position="301"/>
        <end position="320"/>
    </location>
</feature>
<evidence type="ECO:0000256" key="2">
    <source>
        <dbReference type="ARBA" id="ARBA00022475"/>
    </source>
</evidence>
<feature type="transmembrane region" description="Helical" evidence="6">
    <location>
        <begin position="275"/>
        <end position="294"/>
    </location>
</feature>
<feature type="transmembrane region" description="Helical" evidence="6">
    <location>
        <begin position="12"/>
        <end position="38"/>
    </location>
</feature>